<comment type="caution">
    <text evidence="6">The sequence shown here is derived from an EMBL/GenBank/DDBJ whole genome shotgun (WGS) entry which is preliminary data.</text>
</comment>
<comment type="similarity">
    <text evidence="5">Belongs to the EXORDIUM family.</text>
</comment>
<reference evidence="6 7" key="1">
    <citation type="submission" date="2018-09" db="EMBL/GenBank/DDBJ databases">
        <title>A high-quality reference genome of wild soybean provides a powerful tool to mine soybean genomes.</title>
        <authorList>
            <person name="Xie M."/>
            <person name="Chung C.Y.L."/>
            <person name="Li M.-W."/>
            <person name="Wong F.-L."/>
            <person name="Chan T.-F."/>
            <person name="Lam H.-M."/>
        </authorList>
    </citation>
    <scope>NUCLEOTIDE SEQUENCE [LARGE SCALE GENOMIC DNA]</scope>
    <source>
        <strain evidence="7">cv. W05</strain>
        <tissue evidence="6">Hypocotyl of etiolated seedlings</tissue>
    </source>
</reference>
<dbReference type="EMBL" id="QZWG01000003">
    <property type="protein sequence ID" value="RZC18629.1"/>
    <property type="molecule type" value="Genomic_DNA"/>
</dbReference>
<evidence type="ECO:0000256" key="3">
    <source>
        <dbReference type="ARBA" id="ARBA00022525"/>
    </source>
</evidence>
<accession>A0A445L6E6</accession>
<dbReference type="InterPro" id="IPR006766">
    <property type="entry name" value="EXORDIUM-like"/>
</dbReference>
<evidence type="ECO:0000313" key="6">
    <source>
        <dbReference type="EMBL" id="RZC18629.1"/>
    </source>
</evidence>
<dbReference type="GO" id="GO:0048046">
    <property type="term" value="C:apoplast"/>
    <property type="evidence" value="ECO:0007669"/>
    <property type="project" value="UniProtKB-SubCell"/>
</dbReference>
<evidence type="ECO:0000256" key="2">
    <source>
        <dbReference type="ARBA" id="ARBA00022523"/>
    </source>
</evidence>
<keyword evidence="4" id="KW-0732">Signal</keyword>
<sequence length="122" mass="12972">MTLSLNYAWVGNSEKQCLEVCAYPFAVPGYMGSGGPGHLIPSNGDIGVDDMYADEDPTAPTEIEDLYKGLYGMGGGGGYIGSVMKDGEGRTFNLSGRNGRKFLVQWIWSPILKACAGPNALD</sequence>
<keyword evidence="3" id="KW-0964">Secreted</keyword>
<evidence type="ECO:0000313" key="7">
    <source>
        <dbReference type="Proteomes" id="UP000289340"/>
    </source>
</evidence>
<dbReference type="PANTHER" id="PTHR31279:SF4">
    <property type="entry name" value="PROTEIN EXORDIUM-LIKE 5"/>
    <property type="match status" value="1"/>
</dbReference>
<dbReference type="PANTHER" id="PTHR31279">
    <property type="entry name" value="PROTEIN EXORDIUM-LIKE 5"/>
    <property type="match status" value="1"/>
</dbReference>
<proteinExistence type="inferred from homology"/>
<dbReference type="AlphaFoldDB" id="A0A445L6E6"/>
<comment type="subcellular location">
    <subcellularLocation>
        <location evidence="1">Secreted</location>
        <location evidence="1">Extracellular space</location>
        <location evidence="1">Apoplast</location>
    </subcellularLocation>
</comment>
<evidence type="ECO:0000256" key="5">
    <source>
        <dbReference type="ARBA" id="ARBA00023591"/>
    </source>
</evidence>
<dbReference type="Proteomes" id="UP000289340">
    <property type="component" value="Chromosome 3"/>
</dbReference>
<dbReference type="Pfam" id="PF04674">
    <property type="entry name" value="Phi_1"/>
    <property type="match status" value="2"/>
</dbReference>
<gene>
    <name evidence="6" type="ORF">D0Y65_005734</name>
</gene>
<name>A0A445L6E6_GLYSO</name>
<evidence type="ECO:0000256" key="4">
    <source>
        <dbReference type="ARBA" id="ARBA00022729"/>
    </source>
</evidence>
<protein>
    <submittedName>
        <fullName evidence="6">Protein EXORDIUM-like 5</fullName>
    </submittedName>
</protein>
<keyword evidence="2" id="KW-0052">Apoplast</keyword>
<organism evidence="6 7">
    <name type="scientific">Glycine soja</name>
    <name type="common">Wild soybean</name>
    <dbReference type="NCBI Taxonomy" id="3848"/>
    <lineage>
        <taxon>Eukaryota</taxon>
        <taxon>Viridiplantae</taxon>
        <taxon>Streptophyta</taxon>
        <taxon>Embryophyta</taxon>
        <taxon>Tracheophyta</taxon>
        <taxon>Spermatophyta</taxon>
        <taxon>Magnoliopsida</taxon>
        <taxon>eudicotyledons</taxon>
        <taxon>Gunneridae</taxon>
        <taxon>Pentapetalae</taxon>
        <taxon>rosids</taxon>
        <taxon>fabids</taxon>
        <taxon>Fabales</taxon>
        <taxon>Fabaceae</taxon>
        <taxon>Papilionoideae</taxon>
        <taxon>50 kb inversion clade</taxon>
        <taxon>NPAAA clade</taxon>
        <taxon>indigoferoid/millettioid clade</taxon>
        <taxon>Phaseoleae</taxon>
        <taxon>Glycine</taxon>
        <taxon>Glycine subgen. Soja</taxon>
    </lineage>
</organism>
<keyword evidence="7" id="KW-1185">Reference proteome</keyword>
<evidence type="ECO:0000256" key="1">
    <source>
        <dbReference type="ARBA" id="ARBA00004271"/>
    </source>
</evidence>